<feature type="domain" description="Fibronectin type-III" evidence="4">
    <location>
        <begin position="189"/>
        <end position="296"/>
    </location>
</feature>
<evidence type="ECO:0000256" key="3">
    <source>
        <dbReference type="SAM" id="SignalP"/>
    </source>
</evidence>
<dbReference type="EMBL" id="GADI01003478">
    <property type="protein sequence ID" value="JAA70330.1"/>
    <property type="molecule type" value="mRNA"/>
</dbReference>
<feature type="domain" description="Fibronectin type-III" evidence="4">
    <location>
        <begin position="506"/>
        <end position="608"/>
    </location>
</feature>
<feature type="domain" description="Fibronectin type-III" evidence="4">
    <location>
        <begin position="81"/>
        <end position="178"/>
    </location>
</feature>
<keyword evidence="2" id="KW-1015">Disulfide bond</keyword>
<keyword evidence="3" id="KW-0732">Signal</keyword>
<dbReference type="SMART" id="SM00060">
    <property type="entry name" value="FN3"/>
    <property type="match status" value="6"/>
</dbReference>
<dbReference type="PANTHER" id="PTHR46708">
    <property type="entry name" value="TENASCIN"/>
    <property type="match status" value="1"/>
</dbReference>
<dbReference type="PROSITE" id="PS50853">
    <property type="entry name" value="FN3"/>
    <property type="match status" value="4"/>
</dbReference>
<feature type="chain" id="PRO_5005517491" evidence="3">
    <location>
        <begin position="17"/>
        <end position="698"/>
    </location>
</feature>
<keyword evidence="1" id="KW-0677">Repeat</keyword>
<sequence length="698" mass="77793">MRVLLLTLIAFEQAAGVWFSNNDSPAPREQLQYDENFYHCPHTDNLFWPSNFVCDGYPDCHGSDEMDEDSEICAPREYLLQDLLLTANHITNNSAFLTWSSGVELLGHSSFPLELSGYFLTGRSRGHTFQKTLEPTLTEYNVSCLKPWTKYNITLRRFYTNSEGDVDRPMRLGRAAALELRTHAYNPSAPRELKIISTGQKNVNLLIVDPITWNGLPFKYHVRWEPRSPITGHPGNMELDISSTRPDDQNWMDCSLWLEPGEKYRVFVSAENAAENSNITFRSPEISHDIATIPSDPIGLHADPLSSHELLVSWRVSGPAEFFQVTVSHYDQNITSIQPEDFENVYPIRGEAPILVDGLVMESSVRSVIVDKLPPSRNCTVKLEACSLGGCGGALTTWAITRPIAIPEPLITGVSSNSTSSFQVTWTFPDRDAAYYDGFLVRYCSSLSYCRESYTHANSICVINLSPDTIFDIQVRASMKHTDGRVELGPAAAAQVSTWKEVPLAPGLTVRASEGTSNALVFFWTFVNGTVDYVEVSIEENIWTNCTDDINCDMAVMYGSKPELKKGFIRLKHLVPYTTYSVAIRGCNDAGCGEESTVKVRTGMAAPSEPVGLQIWLRENNLVIVTWQRPSVPAGPLSGYIASCQCPNSEKRNRVVEEANVYFYDLPQNGFNCTLWVSGFNKTPEGHLLVGPSTSLLL</sequence>
<protein>
    <submittedName>
        <fullName evidence="5">Putative receptor mediating netrin-dependent axon guidance</fullName>
    </submittedName>
</protein>
<dbReference type="InterPro" id="IPR003961">
    <property type="entry name" value="FN3_dom"/>
</dbReference>
<dbReference type="Gene3D" id="2.60.40.10">
    <property type="entry name" value="Immunoglobulins"/>
    <property type="match status" value="4"/>
</dbReference>
<dbReference type="PANTHER" id="PTHR46708:SF2">
    <property type="entry name" value="FIBRONECTIN TYPE-III DOMAIN-CONTAINING PROTEIN"/>
    <property type="match status" value="1"/>
</dbReference>
<dbReference type="InterPro" id="IPR036116">
    <property type="entry name" value="FN3_sf"/>
</dbReference>
<evidence type="ECO:0000256" key="1">
    <source>
        <dbReference type="ARBA" id="ARBA00022737"/>
    </source>
</evidence>
<dbReference type="InterPro" id="IPR002172">
    <property type="entry name" value="LDrepeatLR_classA_rpt"/>
</dbReference>
<feature type="signal peptide" evidence="3">
    <location>
        <begin position="1"/>
        <end position="16"/>
    </location>
</feature>
<dbReference type="CDD" id="cd00112">
    <property type="entry name" value="LDLa"/>
    <property type="match status" value="1"/>
</dbReference>
<dbReference type="CDD" id="cd00063">
    <property type="entry name" value="FN3"/>
    <property type="match status" value="4"/>
</dbReference>
<name>A0A0K8RGR4_IXORI</name>
<proteinExistence type="evidence at transcript level"/>
<evidence type="ECO:0000256" key="2">
    <source>
        <dbReference type="ARBA" id="ARBA00023157"/>
    </source>
</evidence>
<dbReference type="InterPro" id="IPR013783">
    <property type="entry name" value="Ig-like_fold"/>
</dbReference>
<organism evidence="5">
    <name type="scientific">Ixodes ricinus</name>
    <name type="common">Common tick</name>
    <name type="synonym">Acarus ricinus</name>
    <dbReference type="NCBI Taxonomy" id="34613"/>
    <lineage>
        <taxon>Eukaryota</taxon>
        <taxon>Metazoa</taxon>
        <taxon>Ecdysozoa</taxon>
        <taxon>Arthropoda</taxon>
        <taxon>Chelicerata</taxon>
        <taxon>Arachnida</taxon>
        <taxon>Acari</taxon>
        <taxon>Parasitiformes</taxon>
        <taxon>Ixodida</taxon>
        <taxon>Ixodoidea</taxon>
        <taxon>Ixodidae</taxon>
        <taxon>Ixodinae</taxon>
        <taxon>Ixodes</taxon>
    </lineage>
</organism>
<dbReference type="InterPro" id="IPR050991">
    <property type="entry name" value="ECM_Regulatory_Proteins"/>
</dbReference>
<dbReference type="SUPFAM" id="SSF49265">
    <property type="entry name" value="Fibronectin type III"/>
    <property type="match status" value="3"/>
</dbReference>
<evidence type="ECO:0000259" key="4">
    <source>
        <dbReference type="PROSITE" id="PS50853"/>
    </source>
</evidence>
<evidence type="ECO:0000313" key="5">
    <source>
        <dbReference type="EMBL" id="JAA70330.1"/>
    </source>
</evidence>
<accession>A0A0K8RGR4</accession>
<reference evidence="5" key="1">
    <citation type="submission" date="2012-12" db="EMBL/GenBank/DDBJ databases">
        <title>Identification and characterization of a phenylalanine ammonia-lyase gene family in Isatis indigotica Fort.</title>
        <authorList>
            <person name="Liu Q."/>
            <person name="Chen J."/>
            <person name="Zhou X."/>
            <person name="Di P."/>
            <person name="Xiao Y."/>
            <person name="Xuan H."/>
            <person name="Zhang L."/>
            <person name="Chen W."/>
        </authorList>
    </citation>
    <scope>NUCLEOTIDE SEQUENCE</scope>
    <source>
        <tissue evidence="5">Salivary gland</tissue>
    </source>
</reference>
<feature type="domain" description="Fibronectin type-III" evidence="4">
    <location>
        <begin position="406"/>
        <end position="502"/>
    </location>
</feature>
<keyword evidence="5" id="KW-0675">Receptor</keyword>
<dbReference type="AlphaFoldDB" id="A0A0K8RGR4"/>